<evidence type="ECO:0000313" key="7">
    <source>
        <dbReference type="Proteomes" id="UP001549921"/>
    </source>
</evidence>
<dbReference type="SUPFAM" id="SSF54791">
    <property type="entry name" value="Eukaryotic type KH-domain (KH-domain type I)"/>
    <property type="match status" value="1"/>
</dbReference>
<dbReference type="GO" id="GO:0010468">
    <property type="term" value="P:regulation of gene expression"/>
    <property type="evidence" value="ECO:0007669"/>
    <property type="project" value="UniProtKB-ARBA"/>
</dbReference>
<dbReference type="Proteomes" id="UP001549921">
    <property type="component" value="Unassembled WGS sequence"/>
</dbReference>
<dbReference type="FunFam" id="3.30.1370.10:FF:000072">
    <property type="entry name" value="Uncharacterized protein, isoform A"/>
    <property type="match status" value="1"/>
</dbReference>
<evidence type="ECO:0000259" key="3">
    <source>
        <dbReference type="SMART" id="SM00322"/>
    </source>
</evidence>
<comment type="caution">
    <text evidence="4">The sequence shown here is derived from an EMBL/GenBank/DDBJ whole genome shotgun (WGS) entry which is preliminary data.</text>
</comment>
<dbReference type="Pfam" id="PF00013">
    <property type="entry name" value="KH_1"/>
    <property type="match status" value="1"/>
</dbReference>
<dbReference type="PANTHER" id="PTHR20849">
    <property type="entry name" value="EUKARYOTIC TRANSLATION INITIATION FACTOR 4E-BINDING PROTEIN MEXTLI"/>
    <property type="match status" value="1"/>
</dbReference>
<dbReference type="InterPro" id="IPR004087">
    <property type="entry name" value="KH_dom"/>
</dbReference>
<dbReference type="Proteomes" id="UP001549920">
    <property type="component" value="Unassembled WGS sequence"/>
</dbReference>
<protein>
    <recommendedName>
        <fullName evidence="3">K Homology domain-containing protein</fullName>
    </recommendedName>
</protein>
<dbReference type="PANTHER" id="PTHR20849:SF2">
    <property type="entry name" value="EUKARYOTIC TRANSLATION INITIATION FACTOR 4E-BINDING PROTEIN MEXTLI"/>
    <property type="match status" value="1"/>
</dbReference>
<evidence type="ECO:0000313" key="5">
    <source>
        <dbReference type="EMBL" id="KAL0894992.1"/>
    </source>
</evidence>
<organism evidence="4 7">
    <name type="scientific">Loxostege sticticalis</name>
    <name type="common">Beet webworm moth</name>
    <dbReference type="NCBI Taxonomy" id="481309"/>
    <lineage>
        <taxon>Eukaryota</taxon>
        <taxon>Metazoa</taxon>
        <taxon>Ecdysozoa</taxon>
        <taxon>Arthropoda</taxon>
        <taxon>Hexapoda</taxon>
        <taxon>Insecta</taxon>
        <taxon>Pterygota</taxon>
        <taxon>Neoptera</taxon>
        <taxon>Endopterygota</taxon>
        <taxon>Lepidoptera</taxon>
        <taxon>Glossata</taxon>
        <taxon>Ditrysia</taxon>
        <taxon>Pyraloidea</taxon>
        <taxon>Crambidae</taxon>
        <taxon>Pyraustinae</taxon>
        <taxon>Loxostege</taxon>
    </lineage>
</organism>
<evidence type="ECO:0000313" key="6">
    <source>
        <dbReference type="Proteomes" id="UP001549920"/>
    </source>
</evidence>
<feature type="region of interest" description="Disordered" evidence="2">
    <location>
        <begin position="271"/>
        <end position="311"/>
    </location>
</feature>
<dbReference type="InterPro" id="IPR036612">
    <property type="entry name" value="KH_dom_type_1_sf"/>
</dbReference>
<dbReference type="EMBL" id="JBEDNZ010000004">
    <property type="protein sequence ID" value="KAL0849430.1"/>
    <property type="molecule type" value="Genomic_DNA"/>
</dbReference>
<accession>A0ABD0TJH3</accession>
<dbReference type="InterPro" id="IPR004088">
    <property type="entry name" value="KH_dom_type_1"/>
</dbReference>
<dbReference type="AlphaFoldDB" id="A0ABD0TJH3"/>
<reference evidence="6 7" key="1">
    <citation type="submission" date="2024-06" db="EMBL/GenBank/DDBJ databases">
        <title>A chromosome-level genome assembly of beet webworm, Loxostege sticticalis.</title>
        <authorList>
            <person name="Zhang Y."/>
        </authorList>
    </citation>
    <scope>NUCLEOTIDE SEQUENCE [LARGE SCALE GENOMIC DNA]</scope>
    <source>
        <strain evidence="5">AQ026</strain>
        <strain evidence="4">AQ028</strain>
        <tissue evidence="4">Male pupae</tissue>
        <tissue evidence="5">Whole body</tissue>
    </source>
</reference>
<evidence type="ECO:0000313" key="4">
    <source>
        <dbReference type="EMBL" id="KAL0849430.1"/>
    </source>
</evidence>
<dbReference type="InterPro" id="IPR040160">
    <property type="entry name" value="Mxt"/>
</dbReference>
<feature type="domain" description="K Homology" evidence="3">
    <location>
        <begin position="195"/>
        <end position="266"/>
    </location>
</feature>
<name>A0ABD0TJH3_LOXSC</name>
<dbReference type="SMART" id="SM00322">
    <property type="entry name" value="KH"/>
    <property type="match status" value="1"/>
</dbReference>
<proteinExistence type="predicted"/>
<gene>
    <name evidence="5" type="ORF">ABMA27_013469</name>
    <name evidence="4" type="ORF">ABMA28_013721</name>
</gene>
<evidence type="ECO:0000256" key="2">
    <source>
        <dbReference type="SAM" id="MobiDB-lite"/>
    </source>
</evidence>
<dbReference type="CDD" id="cd22454">
    <property type="entry name" value="KH-I_Mextli_like"/>
    <property type="match status" value="1"/>
</dbReference>
<dbReference type="EMBL" id="JBEUOH010000004">
    <property type="protein sequence ID" value="KAL0894992.1"/>
    <property type="molecule type" value="Genomic_DNA"/>
</dbReference>
<keyword evidence="6" id="KW-1185">Reference proteome</keyword>
<dbReference type="GO" id="GO:0003723">
    <property type="term" value="F:RNA binding"/>
    <property type="evidence" value="ECO:0007669"/>
    <property type="project" value="UniProtKB-UniRule"/>
</dbReference>
<feature type="region of interest" description="Disordered" evidence="2">
    <location>
        <begin position="398"/>
        <end position="439"/>
    </location>
</feature>
<dbReference type="Gene3D" id="3.30.1370.10">
    <property type="entry name" value="K Homology domain, type 1"/>
    <property type="match status" value="1"/>
</dbReference>
<sequence>MSTLTKMTRTVKKLEVPRPLKSTTSSAHNRNSVLDVKINSVDDLIVLTEAVAYQMMQGNYDRALQSNVATMYSNLKLYGAQLEALYKDFLDRYFVVFRNGSQDERLDKKTRLHLLELIELRAKLWQGSDYMSQYYRHRGTHAEPLLVPTMEGSGTGGSVSPTLAAPAEPPTLLGPGEVIKPSGKFPKPTKIPGKNYSKDEVVIRNADSGKVMGIKGRRVHMIEELSDTIISFQRVSPGAKERLVQITGPNEENVNHAKHLIGDTIRRNASPVRLDAGSGGEQALGASRASLDSTGSDEPPRNREKSPHNSRALLHSFSTNDAALGEYKYTVTFGQHSIKITGNNLDLVKTAKLVLDEYFESAGALEAMGAGSGDFFTLSQRPGAALLLRDDDALNGADDDVFAPHDQPAGDGDAAPRRPRFSRATSTDKNQGGAPGARQTYTYETLVQYADSPLSKLPPAGLAAFPPELARKSCLEFDSASYLKKVRAAASTTVAAVDAPDSPEPE</sequence>
<evidence type="ECO:0000256" key="1">
    <source>
        <dbReference type="PROSITE-ProRule" id="PRU00117"/>
    </source>
</evidence>
<feature type="compositionally biased region" description="Basic and acidic residues" evidence="2">
    <location>
        <begin position="298"/>
        <end position="307"/>
    </location>
</feature>
<dbReference type="Gene3D" id="1.25.40.180">
    <property type="match status" value="1"/>
</dbReference>
<dbReference type="PROSITE" id="PS50084">
    <property type="entry name" value="KH_TYPE_1"/>
    <property type="match status" value="1"/>
</dbReference>
<keyword evidence="1" id="KW-0694">RNA-binding</keyword>